<dbReference type="InterPro" id="IPR024311">
    <property type="entry name" value="Lipocalin-like"/>
</dbReference>
<evidence type="ECO:0000313" key="3">
    <source>
        <dbReference type="EMBL" id="MFD2245295.1"/>
    </source>
</evidence>
<sequence length="145" mass="16241">MKNLRLLFFLFLSVLIVPLVSCDDDDDDAEPSRRELLTSGQWTAFGLYQGNQDMTPLLVAAGLNISDMKITFKDDGTYTATAVDGSQDSGTWEFTNNEQAILFDKGDQDNELTAVINKLDNSELFLEGEIETDNGTMEGEIRFRR</sequence>
<feature type="signal peptide" evidence="1">
    <location>
        <begin position="1"/>
        <end position="22"/>
    </location>
</feature>
<comment type="caution">
    <text evidence="3">The sequence shown here is derived from an EMBL/GenBank/DDBJ whole genome shotgun (WGS) entry which is preliminary data.</text>
</comment>
<evidence type="ECO:0000259" key="2">
    <source>
        <dbReference type="Pfam" id="PF13648"/>
    </source>
</evidence>
<accession>A0ABW5CTG2</accession>
<proteinExistence type="predicted"/>
<reference evidence="4" key="1">
    <citation type="journal article" date="2019" name="Int. J. Syst. Evol. Microbiol.">
        <title>The Global Catalogue of Microorganisms (GCM) 10K type strain sequencing project: providing services to taxonomists for standard genome sequencing and annotation.</title>
        <authorList>
            <consortium name="The Broad Institute Genomics Platform"/>
            <consortium name="The Broad Institute Genome Sequencing Center for Infectious Disease"/>
            <person name="Wu L."/>
            <person name="Ma J."/>
        </authorList>
    </citation>
    <scope>NUCLEOTIDE SEQUENCE [LARGE SCALE GENOMIC DNA]</scope>
    <source>
        <strain evidence="4">CGMCC 4.1782</strain>
    </source>
</reference>
<evidence type="ECO:0000256" key="1">
    <source>
        <dbReference type="SAM" id="SignalP"/>
    </source>
</evidence>
<dbReference type="Proteomes" id="UP001597374">
    <property type="component" value="Unassembled WGS sequence"/>
</dbReference>
<keyword evidence="4" id="KW-1185">Reference proteome</keyword>
<name>A0ABW5CTG2_9BACT</name>
<dbReference type="RefSeq" id="WP_250429249.1">
    <property type="nucleotide sequence ID" value="NZ_JALPRR010000002.1"/>
</dbReference>
<gene>
    <name evidence="3" type="ORF">ACFSKP_03455</name>
</gene>
<dbReference type="Pfam" id="PF13648">
    <property type="entry name" value="Lipocalin_4"/>
    <property type="match status" value="1"/>
</dbReference>
<dbReference type="EMBL" id="JBHUIM010000001">
    <property type="protein sequence ID" value="MFD2245295.1"/>
    <property type="molecule type" value="Genomic_DNA"/>
</dbReference>
<feature type="domain" description="Lipocalin-like" evidence="2">
    <location>
        <begin position="63"/>
        <end position="124"/>
    </location>
</feature>
<protein>
    <recommendedName>
        <fullName evidence="2">Lipocalin-like domain-containing protein</fullName>
    </recommendedName>
</protein>
<organism evidence="3 4">
    <name type="scientific">Pontibacter ruber</name>
    <dbReference type="NCBI Taxonomy" id="1343895"/>
    <lineage>
        <taxon>Bacteria</taxon>
        <taxon>Pseudomonadati</taxon>
        <taxon>Bacteroidota</taxon>
        <taxon>Cytophagia</taxon>
        <taxon>Cytophagales</taxon>
        <taxon>Hymenobacteraceae</taxon>
        <taxon>Pontibacter</taxon>
    </lineage>
</organism>
<evidence type="ECO:0000313" key="4">
    <source>
        <dbReference type="Proteomes" id="UP001597374"/>
    </source>
</evidence>
<keyword evidence="1" id="KW-0732">Signal</keyword>
<feature type="chain" id="PRO_5046912632" description="Lipocalin-like domain-containing protein" evidence="1">
    <location>
        <begin position="23"/>
        <end position="145"/>
    </location>
</feature>